<dbReference type="PROSITE" id="PS00141">
    <property type="entry name" value="ASP_PROTEASE"/>
    <property type="match status" value="1"/>
</dbReference>
<feature type="signal peptide" evidence="7">
    <location>
        <begin position="1"/>
        <end position="27"/>
    </location>
</feature>
<evidence type="ECO:0000256" key="3">
    <source>
        <dbReference type="ARBA" id="ARBA00022801"/>
    </source>
</evidence>
<dbReference type="Pfam" id="PF14541">
    <property type="entry name" value="TAXi_C"/>
    <property type="match status" value="1"/>
</dbReference>
<evidence type="ECO:0000313" key="9">
    <source>
        <dbReference type="EMBL" id="KAL3622251.1"/>
    </source>
</evidence>
<keyword evidence="7" id="KW-0732">Signal</keyword>
<feature type="compositionally biased region" description="Polar residues" evidence="6">
    <location>
        <begin position="48"/>
        <end position="62"/>
    </location>
</feature>
<dbReference type="Proteomes" id="UP001632038">
    <property type="component" value="Unassembled WGS sequence"/>
</dbReference>
<evidence type="ECO:0000256" key="1">
    <source>
        <dbReference type="ARBA" id="ARBA00007447"/>
    </source>
</evidence>
<dbReference type="SUPFAM" id="SSF50630">
    <property type="entry name" value="Acid proteases"/>
    <property type="match status" value="1"/>
</dbReference>
<evidence type="ECO:0000259" key="8">
    <source>
        <dbReference type="PROSITE" id="PS51767"/>
    </source>
</evidence>
<feature type="region of interest" description="Disordered" evidence="6">
    <location>
        <begin position="41"/>
        <end position="68"/>
    </location>
</feature>
<dbReference type="PRINTS" id="PR00792">
    <property type="entry name" value="PEPSIN"/>
</dbReference>
<dbReference type="FunFam" id="2.40.70.10:FF:000031">
    <property type="entry name" value="Aspartyl protease AED1"/>
    <property type="match status" value="1"/>
</dbReference>
<dbReference type="InterPro" id="IPR001969">
    <property type="entry name" value="Aspartic_peptidase_AS"/>
</dbReference>
<sequence length="458" mass="49729">MEGKQITNSVLLILSILLSVIPIPSLATALRYQTLVFNPRSQEHETPGQHNPSTEADPNSLTLDPLATPSRRDSLRLEALSNHVAAAATATQSAKSISAPVSSGALFGSMEYFVHLGVGTPAKQLYLALDTGSNLVWLQCLPCGACFNQSDPIFDPRKSTSFSPLSCDSPRCKQLVNTDNDLLNCSYSRNCLYTGSYSDDSYTTGNLSTETLTFGKETVDDVAIGCGHFNEGTMKRFAGILGLGRGSLSFPSQTGNKKFSYCLASWFNDNSDKSSITFGYSAVSQNANFTADLLQNPDSRLNSLYYVGLKGISVGGELVQGINPSDFKMDSNGRGGVIVDSGTTYTYLNKKAYRPLRDAFKNAMNLSVTNYTPFDTCYSLSHPENTSVPIVGLHFDAFDMDLPGNNYMINMDDNGTYCFGFAEQEDEYSIIGNMLLQGFRVSYDLANNLIGFTLPSDA</sequence>
<dbReference type="GO" id="GO:0006508">
    <property type="term" value="P:proteolysis"/>
    <property type="evidence" value="ECO:0007669"/>
    <property type="project" value="UniProtKB-KW"/>
</dbReference>
<dbReference type="InterPro" id="IPR032799">
    <property type="entry name" value="TAXi_C"/>
</dbReference>
<feature type="domain" description="Peptidase A1" evidence="8">
    <location>
        <begin position="112"/>
        <end position="453"/>
    </location>
</feature>
<evidence type="ECO:0000256" key="5">
    <source>
        <dbReference type="RuleBase" id="RU000454"/>
    </source>
</evidence>
<dbReference type="InterPro" id="IPR032861">
    <property type="entry name" value="TAXi_N"/>
</dbReference>
<organism evidence="9 10">
    <name type="scientific">Castilleja foliolosa</name>
    <dbReference type="NCBI Taxonomy" id="1961234"/>
    <lineage>
        <taxon>Eukaryota</taxon>
        <taxon>Viridiplantae</taxon>
        <taxon>Streptophyta</taxon>
        <taxon>Embryophyta</taxon>
        <taxon>Tracheophyta</taxon>
        <taxon>Spermatophyta</taxon>
        <taxon>Magnoliopsida</taxon>
        <taxon>eudicotyledons</taxon>
        <taxon>Gunneridae</taxon>
        <taxon>Pentapetalae</taxon>
        <taxon>asterids</taxon>
        <taxon>lamiids</taxon>
        <taxon>Lamiales</taxon>
        <taxon>Orobanchaceae</taxon>
        <taxon>Pedicularideae</taxon>
        <taxon>Castillejinae</taxon>
        <taxon>Castilleja</taxon>
    </lineage>
</organism>
<comment type="caution">
    <text evidence="9">The sequence shown here is derived from an EMBL/GenBank/DDBJ whole genome shotgun (WGS) entry which is preliminary data.</text>
</comment>
<evidence type="ECO:0000256" key="2">
    <source>
        <dbReference type="ARBA" id="ARBA00022670"/>
    </source>
</evidence>
<dbReference type="Gene3D" id="2.40.70.10">
    <property type="entry name" value="Acid Proteases"/>
    <property type="match status" value="2"/>
</dbReference>
<feature type="active site" evidence="4">
    <location>
        <position position="340"/>
    </location>
</feature>
<reference evidence="10" key="1">
    <citation type="journal article" date="2024" name="IScience">
        <title>Strigolactones Initiate the Formation of Haustorium-like Structures in Castilleja.</title>
        <authorList>
            <person name="Buerger M."/>
            <person name="Peterson D."/>
            <person name="Chory J."/>
        </authorList>
    </citation>
    <scope>NUCLEOTIDE SEQUENCE [LARGE SCALE GENOMIC DNA]</scope>
</reference>
<evidence type="ECO:0000256" key="4">
    <source>
        <dbReference type="PIRSR" id="PIRSR601461-1"/>
    </source>
</evidence>
<dbReference type="InterPro" id="IPR033121">
    <property type="entry name" value="PEPTIDASE_A1"/>
</dbReference>
<comment type="similarity">
    <text evidence="1 5">Belongs to the peptidase A1 family.</text>
</comment>
<dbReference type="PANTHER" id="PTHR47967:SF60">
    <property type="entry name" value="PROTEIN ASPARTIC PROTEASE IN GUARD CELL 1-LIKE"/>
    <property type="match status" value="1"/>
</dbReference>
<dbReference type="Pfam" id="PF14543">
    <property type="entry name" value="TAXi_N"/>
    <property type="match status" value="1"/>
</dbReference>
<dbReference type="EMBL" id="JAVIJP010000060">
    <property type="protein sequence ID" value="KAL3622251.1"/>
    <property type="molecule type" value="Genomic_DNA"/>
</dbReference>
<dbReference type="PROSITE" id="PS51767">
    <property type="entry name" value="PEPTIDASE_A1"/>
    <property type="match status" value="1"/>
</dbReference>
<dbReference type="GO" id="GO:0004190">
    <property type="term" value="F:aspartic-type endopeptidase activity"/>
    <property type="evidence" value="ECO:0007669"/>
    <property type="project" value="UniProtKB-KW"/>
</dbReference>
<gene>
    <name evidence="9" type="ORF">CASFOL_033662</name>
</gene>
<dbReference type="InterPro" id="IPR001461">
    <property type="entry name" value="Aspartic_peptidase_A1"/>
</dbReference>
<dbReference type="AlphaFoldDB" id="A0ABD3BXM5"/>
<proteinExistence type="inferred from homology"/>
<protein>
    <recommendedName>
        <fullName evidence="8">Peptidase A1 domain-containing protein</fullName>
    </recommendedName>
</protein>
<evidence type="ECO:0000256" key="6">
    <source>
        <dbReference type="SAM" id="MobiDB-lite"/>
    </source>
</evidence>
<keyword evidence="5" id="KW-0064">Aspartyl protease</keyword>
<keyword evidence="2 5" id="KW-0645">Protease</keyword>
<dbReference type="PANTHER" id="PTHR47967">
    <property type="entry name" value="OS07G0603500 PROTEIN-RELATED"/>
    <property type="match status" value="1"/>
</dbReference>
<feature type="active site" evidence="4">
    <location>
        <position position="130"/>
    </location>
</feature>
<dbReference type="InterPro" id="IPR021109">
    <property type="entry name" value="Peptidase_aspartic_dom_sf"/>
</dbReference>
<name>A0ABD3BXM5_9LAMI</name>
<evidence type="ECO:0000313" key="10">
    <source>
        <dbReference type="Proteomes" id="UP001632038"/>
    </source>
</evidence>
<evidence type="ECO:0000256" key="7">
    <source>
        <dbReference type="SAM" id="SignalP"/>
    </source>
</evidence>
<accession>A0ABD3BXM5</accession>
<dbReference type="InterPro" id="IPR051708">
    <property type="entry name" value="Plant_Aspart_Prot_A1"/>
</dbReference>
<keyword evidence="10" id="KW-1185">Reference proteome</keyword>
<feature type="chain" id="PRO_5044825760" description="Peptidase A1 domain-containing protein" evidence="7">
    <location>
        <begin position="28"/>
        <end position="458"/>
    </location>
</feature>
<keyword evidence="3 5" id="KW-0378">Hydrolase</keyword>